<evidence type="ECO:0000313" key="2">
    <source>
        <dbReference type="EMBL" id="GBM53162.1"/>
    </source>
</evidence>
<gene>
    <name evidence="2" type="ORF">AVEN_90412_1</name>
</gene>
<evidence type="ECO:0000313" key="3">
    <source>
        <dbReference type="Proteomes" id="UP000499080"/>
    </source>
</evidence>
<protein>
    <recommendedName>
        <fullName evidence="1">PiggyBac transposable element-derived protein domain-containing protein</fullName>
    </recommendedName>
</protein>
<proteinExistence type="predicted"/>
<organism evidence="2 3">
    <name type="scientific">Araneus ventricosus</name>
    <name type="common">Orbweaver spider</name>
    <name type="synonym">Epeira ventricosa</name>
    <dbReference type="NCBI Taxonomy" id="182803"/>
    <lineage>
        <taxon>Eukaryota</taxon>
        <taxon>Metazoa</taxon>
        <taxon>Ecdysozoa</taxon>
        <taxon>Arthropoda</taxon>
        <taxon>Chelicerata</taxon>
        <taxon>Arachnida</taxon>
        <taxon>Araneae</taxon>
        <taxon>Araneomorphae</taxon>
        <taxon>Entelegynae</taxon>
        <taxon>Araneoidea</taxon>
        <taxon>Araneidae</taxon>
        <taxon>Araneus</taxon>
    </lineage>
</organism>
<dbReference type="Proteomes" id="UP000499080">
    <property type="component" value="Unassembled WGS sequence"/>
</dbReference>
<dbReference type="AlphaFoldDB" id="A0A4Y2GH33"/>
<feature type="domain" description="PiggyBac transposable element-derived protein" evidence="1">
    <location>
        <begin position="3"/>
        <end position="82"/>
    </location>
</feature>
<dbReference type="EMBL" id="BGPR01001408">
    <property type="protein sequence ID" value="GBM53162.1"/>
    <property type="molecule type" value="Genomic_DNA"/>
</dbReference>
<evidence type="ECO:0000259" key="1">
    <source>
        <dbReference type="Pfam" id="PF13843"/>
    </source>
</evidence>
<dbReference type="Pfam" id="PF13843">
    <property type="entry name" value="DDE_Tnp_1_7"/>
    <property type="match status" value="1"/>
</dbReference>
<comment type="caution">
    <text evidence="2">The sequence shown here is derived from an EMBL/GenBank/DDBJ whole genome shotgun (WGS) entry which is preliminary data.</text>
</comment>
<reference evidence="2 3" key="1">
    <citation type="journal article" date="2019" name="Sci. Rep.">
        <title>Orb-weaving spider Araneus ventricosus genome elucidates the spidroin gene catalogue.</title>
        <authorList>
            <person name="Kono N."/>
            <person name="Nakamura H."/>
            <person name="Ohtoshi R."/>
            <person name="Moran D.A.P."/>
            <person name="Shinohara A."/>
            <person name="Yoshida Y."/>
            <person name="Fujiwara M."/>
            <person name="Mori M."/>
            <person name="Tomita M."/>
            <person name="Arakawa K."/>
        </authorList>
    </citation>
    <scope>NUCLEOTIDE SEQUENCE [LARGE SCALE GENOMIC DNA]</scope>
</reference>
<sequence length="176" mass="19904">MAMLSYVPKQNKAVVILSSMHCTKEIDEASGKPEIIFFCSKTKGGIDNLDNKCAKFSCSRKTCHWPLTIFVRLIDVCGANAHFLYETPTSRKGPSDCHLTPKRPEAAATISDRLDDAPSSLERPSETQVLDEVRERKPCKFCNRKLRRKTIYKCEKCEKFACLQSFKKVCVQCCGE</sequence>
<dbReference type="PANTHER" id="PTHR46599">
    <property type="entry name" value="PIGGYBAC TRANSPOSABLE ELEMENT-DERIVED PROTEIN 4"/>
    <property type="match status" value="1"/>
</dbReference>
<dbReference type="InterPro" id="IPR029526">
    <property type="entry name" value="PGBD"/>
</dbReference>
<dbReference type="OrthoDB" id="6077919at2759"/>
<dbReference type="PANTHER" id="PTHR46599:SF6">
    <property type="entry name" value="DUAL SPECIFICITY PHOSPHATASE 26"/>
    <property type="match status" value="1"/>
</dbReference>
<name>A0A4Y2GH33_ARAVE</name>
<keyword evidence="3" id="KW-1185">Reference proteome</keyword>
<accession>A0A4Y2GH33</accession>